<organism evidence="2 3">
    <name type="scientific">Pseudoalteromonas piratica</name>
    <dbReference type="NCBI Taxonomy" id="1348114"/>
    <lineage>
        <taxon>Bacteria</taxon>
        <taxon>Pseudomonadati</taxon>
        <taxon>Pseudomonadota</taxon>
        <taxon>Gammaproteobacteria</taxon>
        <taxon>Alteromonadales</taxon>
        <taxon>Pseudoalteromonadaceae</taxon>
        <taxon>Pseudoalteromonas</taxon>
    </lineage>
</organism>
<dbReference type="RefSeq" id="WP_040135808.1">
    <property type="nucleotide sequence ID" value="NZ_CP009889.1"/>
</dbReference>
<sequence>MNNKIFKYIVLGLGLYAIAAGLVINFYKDDPQGMFWQDRESFNKRYLSKLKVDDPVFLDQVFNNLGSPDLTFAKRSGDDVFQIIYYRTQHEHSDGITTKDECTGMFFKNEQLVAWGPGAEIAYDKVN</sequence>
<dbReference type="KEGG" id="pseo:OM33_18480"/>
<name>A0A0A7ELW6_9GAMM</name>
<proteinExistence type="predicted"/>
<dbReference type="InterPro" id="IPR021534">
    <property type="entry name" value="DUF3192"/>
</dbReference>
<dbReference type="OrthoDB" id="6399368at2"/>
<reference evidence="2 3" key="1">
    <citation type="submission" date="2014-11" db="EMBL/GenBank/DDBJ databases">
        <title>Complete Genome Sequence of Pseudoalteromonas sp. Strain OCN003 Isolated from Kaneohe Bay, Oahu, Hawaii.</title>
        <authorList>
            <person name="Beurmann S."/>
            <person name="Videau P."/>
            <person name="Ushijima B."/>
            <person name="Smith A.M."/>
            <person name="Aeby G.S."/>
            <person name="Callahan S.M."/>
            <person name="Belcaid M."/>
        </authorList>
    </citation>
    <scope>NUCLEOTIDE SEQUENCE [LARGE SCALE GENOMIC DNA]</scope>
    <source>
        <strain evidence="2 3">OCN003</strain>
    </source>
</reference>
<dbReference type="EMBL" id="CP009889">
    <property type="protein sequence ID" value="AIY67061.1"/>
    <property type="molecule type" value="Genomic_DNA"/>
</dbReference>
<evidence type="ECO:0000313" key="3">
    <source>
        <dbReference type="Proteomes" id="UP000030341"/>
    </source>
</evidence>
<evidence type="ECO:0000256" key="1">
    <source>
        <dbReference type="SAM" id="Phobius"/>
    </source>
</evidence>
<evidence type="ECO:0000313" key="2">
    <source>
        <dbReference type="EMBL" id="AIY67061.1"/>
    </source>
</evidence>
<keyword evidence="1" id="KW-0472">Membrane</keyword>
<feature type="transmembrane region" description="Helical" evidence="1">
    <location>
        <begin position="6"/>
        <end position="27"/>
    </location>
</feature>
<dbReference type="STRING" id="1348114.OM33_18480"/>
<evidence type="ECO:0008006" key="4">
    <source>
        <dbReference type="Google" id="ProtNLM"/>
    </source>
</evidence>
<dbReference type="Pfam" id="PF11399">
    <property type="entry name" value="DUF3192"/>
    <property type="match status" value="1"/>
</dbReference>
<keyword evidence="1" id="KW-1133">Transmembrane helix</keyword>
<accession>A0A0A7ELW6</accession>
<dbReference type="eggNOG" id="COG2913">
    <property type="taxonomic scope" value="Bacteria"/>
</dbReference>
<dbReference type="Proteomes" id="UP000030341">
    <property type="component" value="Chromosome 2"/>
</dbReference>
<protein>
    <recommendedName>
        <fullName evidence="4">DUF3192 domain-containing protein</fullName>
    </recommendedName>
</protein>
<dbReference type="HOGENOM" id="CLU_160719_0_0_6"/>
<dbReference type="AlphaFoldDB" id="A0A0A7ELW6"/>
<gene>
    <name evidence="2" type="ORF">OM33_18480</name>
</gene>
<keyword evidence="1" id="KW-0812">Transmembrane</keyword>
<keyword evidence="3" id="KW-1185">Reference proteome</keyword>